<dbReference type="InterPro" id="IPR004805">
    <property type="entry name" value="DnaE2/DnaE/PolC"/>
</dbReference>
<dbReference type="PANTHER" id="PTHR32294:SF0">
    <property type="entry name" value="DNA POLYMERASE III SUBUNIT ALPHA"/>
    <property type="match status" value="1"/>
</dbReference>
<dbReference type="GO" id="GO:0005737">
    <property type="term" value="C:cytoplasm"/>
    <property type="evidence" value="ECO:0007669"/>
    <property type="project" value="UniProtKB-SubCell"/>
</dbReference>
<dbReference type="NCBIfam" id="TIGR00594">
    <property type="entry name" value="polc"/>
    <property type="match status" value="1"/>
</dbReference>
<dbReference type="Gene3D" id="1.10.150.870">
    <property type="match status" value="1"/>
</dbReference>
<feature type="domain" description="DNA polymerase III alpha subunit finger" evidence="11">
    <location>
        <begin position="10"/>
        <end position="184"/>
    </location>
</feature>
<evidence type="ECO:0000256" key="7">
    <source>
        <dbReference type="ARBA" id="ARBA00022705"/>
    </source>
</evidence>
<dbReference type="Proteomes" id="UP000254802">
    <property type="component" value="Unassembled WGS sequence"/>
</dbReference>
<gene>
    <name evidence="12" type="primary">dnaE_3</name>
    <name evidence="12" type="ORF">NCTC10638_03680</name>
</gene>
<protein>
    <recommendedName>
        <fullName evidence="3">DNA polymerase III subunit alpha</fullName>
        <ecNumber evidence="2">2.7.7.7</ecNumber>
    </recommendedName>
</protein>
<evidence type="ECO:0000256" key="6">
    <source>
        <dbReference type="ARBA" id="ARBA00022695"/>
    </source>
</evidence>
<evidence type="ECO:0000256" key="3">
    <source>
        <dbReference type="ARBA" id="ARBA00019114"/>
    </source>
</evidence>
<evidence type="ECO:0000256" key="9">
    <source>
        <dbReference type="ARBA" id="ARBA00049244"/>
    </source>
</evidence>
<sequence length="416" mass="46761">MKFDFLGLRTLTIIKWALEMINERLAREGKEPIRIETIPLDDKKSFALLLAAKTTAVFQLESRGMKDLISRLKPDCFEDIIALVALFRPGPLESGMVQNFIDRKHGKEEVSYPDPQYQHECLKPILEPTYGVIVYQEQVMQIAQELAGYTLGGADLLRRAMGKKKPEEMAAQREVFEKGAEAKGIDGKLAGQIFDLVEKFAGYGFNKSHSAAYALVSYQTLWLKAHYPAEFMAAVMTSEMDNTDKIVGFYDECMNMGLTVVPPDVNSGKHRFSVNEKGEIVYGLGAIKGVGEGPIEAILAARQKEGKFKDLFDLTARVDLKKINRRTFESLIMSGAFDKLGPHRAALMKNLEDALKASDQHAKMEELGQSDMFGVLTETPEEVQKCLRQYAKMVGASDFRWRACHARAVFKRTPDW</sequence>
<evidence type="ECO:0000256" key="8">
    <source>
        <dbReference type="ARBA" id="ARBA00022932"/>
    </source>
</evidence>
<dbReference type="FunFam" id="1.10.150.870:FF:000001">
    <property type="entry name" value="DNA polymerase III subunit alpha"/>
    <property type="match status" value="1"/>
</dbReference>
<organism evidence="12 13">
    <name type="scientific">Mannheimia haemolytica</name>
    <name type="common">Pasteurella haemolytica</name>
    <dbReference type="NCBI Taxonomy" id="75985"/>
    <lineage>
        <taxon>Bacteria</taxon>
        <taxon>Pseudomonadati</taxon>
        <taxon>Pseudomonadota</taxon>
        <taxon>Gammaproteobacteria</taxon>
        <taxon>Pasteurellales</taxon>
        <taxon>Pasteurellaceae</taxon>
        <taxon>Mannheimia</taxon>
    </lineage>
</organism>
<name>A0A378NEW2_MANHA</name>
<dbReference type="Pfam" id="PF17657">
    <property type="entry name" value="DNA_pol3_finger"/>
    <property type="match status" value="1"/>
</dbReference>
<keyword evidence="4" id="KW-0963">Cytoplasm</keyword>
<evidence type="ECO:0000259" key="11">
    <source>
        <dbReference type="Pfam" id="PF17657"/>
    </source>
</evidence>
<evidence type="ECO:0000313" key="12">
    <source>
        <dbReference type="EMBL" id="STY64498.1"/>
    </source>
</evidence>
<feature type="domain" description="DNA polymerase helix-hairpin-helix motif" evidence="10">
    <location>
        <begin position="257"/>
        <end position="347"/>
    </location>
</feature>
<evidence type="ECO:0000256" key="2">
    <source>
        <dbReference type="ARBA" id="ARBA00012417"/>
    </source>
</evidence>
<evidence type="ECO:0000256" key="4">
    <source>
        <dbReference type="ARBA" id="ARBA00022490"/>
    </source>
</evidence>
<evidence type="ECO:0000256" key="1">
    <source>
        <dbReference type="ARBA" id="ARBA00004496"/>
    </source>
</evidence>
<accession>A0A378NEW2</accession>
<comment type="subcellular location">
    <subcellularLocation>
        <location evidence="1">Cytoplasm</location>
    </subcellularLocation>
</comment>
<dbReference type="STRING" id="75985.WC39_04195"/>
<keyword evidence="6 12" id="KW-0548">Nucleotidyltransferase</keyword>
<keyword evidence="5 12" id="KW-0808">Transferase</keyword>
<evidence type="ECO:0000313" key="13">
    <source>
        <dbReference type="Proteomes" id="UP000254802"/>
    </source>
</evidence>
<keyword evidence="7" id="KW-0235">DNA replication</keyword>
<dbReference type="PANTHER" id="PTHR32294">
    <property type="entry name" value="DNA POLYMERASE III SUBUNIT ALPHA"/>
    <property type="match status" value="1"/>
</dbReference>
<proteinExistence type="predicted"/>
<dbReference type="AlphaFoldDB" id="A0A378NEW2"/>
<dbReference type="InterPro" id="IPR040982">
    <property type="entry name" value="DNA_pol3_finger"/>
</dbReference>
<dbReference type="EMBL" id="UGPN01000002">
    <property type="protein sequence ID" value="STY64498.1"/>
    <property type="molecule type" value="Genomic_DNA"/>
</dbReference>
<reference evidence="12 13" key="1">
    <citation type="submission" date="2018-06" db="EMBL/GenBank/DDBJ databases">
        <authorList>
            <consortium name="Pathogen Informatics"/>
            <person name="Doyle S."/>
        </authorList>
    </citation>
    <scope>NUCLEOTIDE SEQUENCE [LARGE SCALE GENOMIC DNA]</scope>
    <source>
        <strain evidence="12 13">NCTC10638</strain>
    </source>
</reference>
<dbReference type="GO" id="GO:0006260">
    <property type="term" value="P:DNA replication"/>
    <property type="evidence" value="ECO:0007669"/>
    <property type="project" value="UniProtKB-KW"/>
</dbReference>
<evidence type="ECO:0000259" key="10">
    <source>
        <dbReference type="Pfam" id="PF14579"/>
    </source>
</evidence>
<keyword evidence="8" id="KW-0239">DNA-directed DNA polymerase</keyword>
<dbReference type="GO" id="GO:0003887">
    <property type="term" value="F:DNA-directed DNA polymerase activity"/>
    <property type="evidence" value="ECO:0007669"/>
    <property type="project" value="UniProtKB-KW"/>
</dbReference>
<evidence type="ECO:0000256" key="5">
    <source>
        <dbReference type="ARBA" id="ARBA00022679"/>
    </source>
</evidence>
<dbReference type="InterPro" id="IPR029460">
    <property type="entry name" value="DNAPol_HHH"/>
</dbReference>
<dbReference type="EC" id="2.7.7.7" evidence="2"/>
<dbReference type="GO" id="GO:0008408">
    <property type="term" value="F:3'-5' exonuclease activity"/>
    <property type="evidence" value="ECO:0007669"/>
    <property type="project" value="InterPro"/>
</dbReference>
<comment type="catalytic activity">
    <reaction evidence="9">
        <text>DNA(n) + a 2'-deoxyribonucleoside 5'-triphosphate = DNA(n+1) + diphosphate</text>
        <dbReference type="Rhea" id="RHEA:22508"/>
        <dbReference type="Rhea" id="RHEA-COMP:17339"/>
        <dbReference type="Rhea" id="RHEA-COMP:17340"/>
        <dbReference type="ChEBI" id="CHEBI:33019"/>
        <dbReference type="ChEBI" id="CHEBI:61560"/>
        <dbReference type="ChEBI" id="CHEBI:173112"/>
        <dbReference type="EC" id="2.7.7.7"/>
    </reaction>
</comment>
<dbReference type="Pfam" id="PF14579">
    <property type="entry name" value="HHH_6"/>
    <property type="match status" value="1"/>
</dbReference>